<sequence length="248" mass="26231">MRAALGGTAALLLPVACVCCGRPDFTICAACGTGLRAGVLHPRRVEQWAEALPLNPRQQPLPVLAAGSYDHELAAVILAFKNRQMPGLAPVLVPALARALREGIATLTTFGLPVVLVPVPIRLAARSRRGYFPVGMLLKGLRHSGVLPSAVPVENLLRYRGWYQFAGAQKGKNRQARVSVRNTMQAHGSQKMAQLATRGAQVLLIDDVLTTGATLAEAQRCLADSGLVVCGAVVVAATPAPDENRAVR</sequence>
<dbReference type="InterPro" id="IPR000836">
    <property type="entry name" value="PRTase_dom"/>
</dbReference>
<comment type="similarity">
    <text evidence="1">Belongs to the ComF/GntX family.</text>
</comment>
<dbReference type="CDD" id="cd06223">
    <property type="entry name" value="PRTases_typeI"/>
    <property type="match status" value="1"/>
</dbReference>
<comment type="caution">
    <text evidence="3">The sequence shown here is derived from an EMBL/GenBank/DDBJ whole genome shotgun (WGS) entry which is preliminary data.</text>
</comment>
<dbReference type="InterPro" id="IPR051910">
    <property type="entry name" value="ComF/GntX_DNA_util-trans"/>
</dbReference>
<dbReference type="EMBL" id="JAAWVT010000009">
    <property type="protein sequence ID" value="NKG22276.1"/>
    <property type="molecule type" value="Genomic_DNA"/>
</dbReference>
<dbReference type="Pfam" id="PF00156">
    <property type="entry name" value="Pribosyltran"/>
    <property type="match status" value="1"/>
</dbReference>
<protein>
    <submittedName>
        <fullName evidence="3">ComF family protein</fullName>
    </submittedName>
</protein>
<proteinExistence type="inferred from homology"/>
<reference evidence="3 4" key="1">
    <citation type="submission" date="2020-04" db="EMBL/GenBank/DDBJ databases">
        <title>Paeniglutamicibacter sp. ANT13_2, a novel actinomycete isolated from sediment in Antarctica.</title>
        <authorList>
            <person name="Sakdapetsiri C."/>
            <person name="Pinyakong O."/>
        </authorList>
    </citation>
    <scope>NUCLEOTIDE SEQUENCE [LARGE SCALE GENOMIC DNA]</scope>
    <source>
        <strain evidence="3 4">ANT13_2</strain>
    </source>
</reference>
<dbReference type="SUPFAM" id="SSF53271">
    <property type="entry name" value="PRTase-like"/>
    <property type="match status" value="1"/>
</dbReference>
<evidence type="ECO:0000313" key="3">
    <source>
        <dbReference type="EMBL" id="NKG22276.1"/>
    </source>
</evidence>
<feature type="domain" description="Phosphoribosyltransferase" evidence="2">
    <location>
        <begin position="187"/>
        <end position="241"/>
    </location>
</feature>
<organism evidence="3 4">
    <name type="scientific">Paeniglutamicibacter terrestris</name>
    <dbReference type="NCBI Taxonomy" id="2723403"/>
    <lineage>
        <taxon>Bacteria</taxon>
        <taxon>Bacillati</taxon>
        <taxon>Actinomycetota</taxon>
        <taxon>Actinomycetes</taxon>
        <taxon>Micrococcales</taxon>
        <taxon>Micrococcaceae</taxon>
        <taxon>Paeniglutamicibacter</taxon>
    </lineage>
</organism>
<keyword evidence="4" id="KW-1185">Reference proteome</keyword>
<gene>
    <name evidence="3" type="ORF">HED64_16375</name>
</gene>
<dbReference type="Proteomes" id="UP000746595">
    <property type="component" value="Unassembled WGS sequence"/>
</dbReference>
<evidence type="ECO:0000256" key="1">
    <source>
        <dbReference type="ARBA" id="ARBA00008007"/>
    </source>
</evidence>
<evidence type="ECO:0000313" key="4">
    <source>
        <dbReference type="Proteomes" id="UP000746595"/>
    </source>
</evidence>
<dbReference type="PANTHER" id="PTHR47505:SF1">
    <property type="entry name" value="DNA UTILIZATION PROTEIN YHGH"/>
    <property type="match status" value="1"/>
</dbReference>
<name>A0ABX1G991_9MICC</name>
<evidence type="ECO:0000259" key="2">
    <source>
        <dbReference type="Pfam" id="PF00156"/>
    </source>
</evidence>
<accession>A0ABX1G991</accession>
<dbReference type="Gene3D" id="3.40.50.2020">
    <property type="match status" value="1"/>
</dbReference>
<dbReference type="InterPro" id="IPR029057">
    <property type="entry name" value="PRTase-like"/>
</dbReference>
<dbReference type="PANTHER" id="PTHR47505">
    <property type="entry name" value="DNA UTILIZATION PROTEIN YHGH"/>
    <property type="match status" value="1"/>
</dbReference>
<dbReference type="RefSeq" id="WP_168153060.1">
    <property type="nucleotide sequence ID" value="NZ_JAAWVT010000009.1"/>
</dbReference>